<evidence type="ECO:0000256" key="6">
    <source>
        <dbReference type="ARBA" id="ARBA00022833"/>
    </source>
</evidence>
<dbReference type="PANTHER" id="PTHR46655:SF1">
    <property type="entry name" value="HISTONE-LYSINE N-METHYLTRANSFERASE ATXR3"/>
    <property type="match status" value="1"/>
</dbReference>
<dbReference type="InterPro" id="IPR010919">
    <property type="entry name" value="SAND-like_dom_sf"/>
</dbReference>
<feature type="compositionally biased region" description="Basic residues" evidence="7">
    <location>
        <begin position="1624"/>
        <end position="1636"/>
    </location>
</feature>
<feature type="domain" description="CW-type" evidence="10">
    <location>
        <begin position="328"/>
        <end position="388"/>
    </location>
</feature>
<evidence type="ECO:0000313" key="11">
    <source>
        <dbReference type="EMBL" id="CCO19355.1"/>
    </source>
</evidence>
<dbReference type="eggNOG" id="KOG1080">
    <property type="taxonomic scope" value="Eukaryota"/>
</dbReference>
<keyword evidence="1" id="KW-0489">Methyltransferase</keyword>
<evidence type="ECO:0000313" key="12">
    <source>
        <dbReference type="Proteomes" id="UP000198341"/>
    </source>
</evidence>
<feature type="domain" description="SET" evidence="8">
    <location>
        <begin position="1236"/>
        <end position="1373"/>
    </location>
</feature>
<keyword evidence="3" id="KW-0949">S-adenosyl-L-methionine</keyword>
<evidence type="ECO:0000259" key="8">
    <source>
        <dbReference type="PROSITE" id="PS50280"/>
    </source>
</evidence>
<dbReference type="Pfam" id="PF00856">
    <property type="entry name" value="SET"/>
    <property type="match status" value="1"/>
</dbReference>
<dbReference type="InterPro" id="IPR011124">
    <property type="entry name" value="Znf_CW"/>
</dbReference>
<feature type="region of interest" description="Disordered" evidence="7">
    <location>
        <begin position="223"/>
        <end position="242"/>
    </location>
</feature>
<feature type="compositionally biased region" description="Low complexity" evidence="7">
    <location>
        <begin position="1589"/>
        <end position="1604"/>
    </location>
</feature>
<feature type="compositionally biased region" description="Basic and acidic residues" evidence="7">
    <location>
        <begin position="1"/>
        <end position="18"/>
    </location>
</feature>
<dbReference type="Gene3D" id="2.30.30.140">
    <property type="match status" value="1"/>
</dbReference>
<keyword evidence="2" id="KW-0808">Transferase</keyword>
<dbReference type="SUPFAM" id="SSF82199">
    <property type="entry name" value="SET domain"/>
    <property type="match status" value="1"/>
</dbReference>
<dbReference type="RefSeq" id="XP_007509552.1">
    <property type="nucleotide sequence ID" value="XM_007509490.1"/>
</dbReference>
<evidence type="ECO:0000256" key="5">
    <source>
        <dbReference type="ARBA" id="ARBA00022771"/>
    </source>
</evidence>
<dbReference type="Gene3D" id="3.10.390.10">
    <property type="entry name" value="SAND domain-like"/>
    <property type="match status" value="1"/>
</dbReference>
<dbReference type="Proteomes" id="UP000198341">
    <property type="component" value="Chromosome 13"/>
</dbReference>
<evidence type="ECO:0000256" key="4">
    <source>
        <dbReference type="ARBA" id="ARBA00022723"/>
    </source>
</evidence>
<feature type="region of interest" description="Disordered" evidence="7">
    <location>
        <begin position="1588"/>
        <end position="1661"/>
    </location>
</feature>
<evidence type="ECO:0000256" key="1">
    <source>
        <dbReference type="ARBA" id="ARBA00022603"/>
    </source>
</evidence>
<sequence>MREEEQKSSSDGEGEEVRNHHHHREEEGVVVVLAEKTKDEEEERKKQNEEEEVKRTTNVSSIPPTTIPQKKPSNHLHFHLPPYTLDEEIAYAWATQPFSPRTGVDAVFECWMQCENERCLKWRRIPRIVGKVLEQGRAAVETQLVKDAGKGMIARTCEDEGNEDARTRTTTNTTTETTNASNNKREIWTCKDVVDARYDSCEKPQELSDDDIDRLMADADEAAEKEARKQMNSKAMKEEEKKKRAYEYNKRKRDEANELKIQAGTHERLPSGHVRKITERKEKVVKEPRVKKEKVSTVKVQKEKRGTLKYLLEQAVEGELYVPPRLPNKFTTEWTFVKCEIASCGKRRRVKANEAVGLGTRDRWVCPLGEYGGLSQFASCDAEEEFTSEEIEQYMKTQTEALEQEKQLKNLFREFCERNPKYVVDGSYTTRDGKVVVDGAKKAVKITAPTVTHIVPPSAVEMAAVAAATTTTTTMTTSNPSEASTQTTENRKNLSASKSSKGGQGELIIACMAFKKGDITGEQFLNIAAQSPFGALRACFYVLFGVETSSNNKEWIFNTLAKRTKDASFMPTTRPRYNNASRQSNAGSSIQVETKAKKTIDEKIKKMVGKSTFNGESDKRGCLRNGASSQSVKLEVEVKEDESGVKIILTHAEEKETEWVVEKVKMAVDVKKEDDSSERGNEVVEKEMTKKKVHGCGGDIDRQEQAKGALNVLIDEESPEEDPSVWPGAPHPRVLPEPFDADAQLLATITKIPPTIRVTCNEHDGVYLVRRKMFRCMCEQHGCFKVSGEGDGNVFGGAEWEKHCGKGSSKTWKRSVRIVKPEGKKEMIGNWLHRTGLQPMPSLSMRDDHLDVNVGFGGLKKRKTVSGGTKKQQIQQIMMEALQDPDPNENCVSFNGLSLKDLMRAFNFIFDDAHKDDEEKKQFIVPVPETFDASLVGRCVEVFWAEENAYFPGVISRYIPTSEAEDANANAIFEITYDDGDVEKLKNFQSEKVIWFSNEYVPKKRLTAEEAYIESEKNLGRFACVSKAWRVAALTVLKARGSRSLEDAKKEQIASRQQVGFVQDYVHRADVREVASERQCEPIRGHVSLNSCFAADAEEDGGQIIDADPCDKGIAKEWYPCVGERNPRLKSGRDVREQETYGCDFVTGRDAVAVLAEALPEFSDDEHWGIYAKLMNQVNESYGKMTPDTLATQSLALAAEDLAEKFERANITSPKDGMKNLACAKALWTFSKKARENPNLFVVHRKGYGVVNIREKNIQKGEFVVDFLGEIYPPWAWMEKQDAIKQAQKAKGLKDIGAPEFYNMQMERPGGDKHGFGLLFCDAMHYNNFAARMSHSCEPNVQVILTVVDGKYEIHFYATREIQKGEELCYNYHSCSDSMKEVEAAFCLCGAKKCRGSYLSFVGENNNSQVFDSEHRILDRYAMLLDAIDEAKEKREGNDDNDEVVKTRLESLGFRIGCGILADAPKWLTNYYAKVASFIDHERETLPPLIYEAAKEHHINRRKRGDPGYRGEFVYTEKNAEIEAMAVRENRIQALAVCMSKIRRLLTLGEGFDSPKYGTSPPPYAKLSAKETIEKFWCNKIVTAPPNVAPAADSDDPTTTATTTAPPPTTTIVKAISPVNGGAGKKRKGRGRWSKGAKKEENGTVNGGVESNAPKDKPHENAPSVALFLSQTIAQHSRRKTLSHAQREKYLSFLSSLEFKSKEMMDLVPAAGDEETNEDDDDDNENRLLSKNRAALLWLRDALLDLPVTPCARHDLCADIVHLFANTEHFYKFDHLAPCYQTQAGIQIDVREDEVMAFGVGAQAASHKIASSHSKKYKHDYIPAALLSWHKQELADPTKLVHVSFKGCAYLPDISCCYGVRAEAKPIVNGCDLENRSKWLSCLTEKINEPWEPKTGPWAGTNAQKLIGSPMLDAWRKKQSMLDESVLDWLRTRKATDVSLQHVLQNAQSVGYQKNYNNNPALYESGRLQQVERALAAPMNFASNGDDEEQGHLSKKAKQELASLAPWSFDPKVKMHPPGPKSMEDFSEVAKNGGGHNNENMDVDEAHVAVVEIAKKNVFEKMAK</sequence>
<protein>
    <recommendedName>
        <fullName evidence="13">SET domain-containing protein</fullName>
    </recommendedName>
</protein>
<feature type="compositionally biased region" description="Polar residues" evidence="7">
    <location>
        <begin position="56"/>
        <end position="68"/>
    </location>
</feature>
<dbReference type="InterPro" id="IPR045606">
    <property type="entry name" value="ATXR3_C"/>
</dbReference>
<feature type="region of interest" description="Disordered" evidence="7">
    <location>
        <begin position="471"/>
        <end position="501"/>
    </location>
</feature>
<evidence type="ECO:0000256" key="7">
    <source>
        <dbReference type="SAM" id="MobiDB-lite"/>
    </source>
</evidence>
<feature type="compositionally biased region" description="Basic and acidic residues" evidence="7">
    <location>
        <begin position="676"/>
        <end position="690"/>
    </location>
</feature>
<reference evidence="11 12" key="1">
    <citation type="submission" date="2011-10" db="EMBL/GenBank/DDBJ databases">
        <authorList>
            <person name="Genoscope - CEA"/>
        </authorList>
    </citation>
    <scope>NUCLEOTIDE SEQUENCE [LARGE SCALE GENOMIC DNA]</scope>
    <source>
        <strain evidence="11 12">RCC 1105</strain>
    </source>
</reference>
<dbReference type="GO" id="GO:0008270">
    <property type="term" value="F:zinc ion binding"/>
    <property type="evidence" value="ECO:0007669"/>
    <property type="project" value="UniProtKB-KW"/>
</dbReference>
<evidence type="ECO:0000259" key="9">
    <source>
        <dbReference type="PROSITE" id="PS50868"/>
    </source>
</evidence>
<feature type="domain" description="CW-type" evidence="10">
    <location>
        <begin position="105"/>
        <end position="209"/>
    </location>
</feature>
<name>K8F3I8_9CHLO</name>
<dbReference type="InterPro" id="IPR003616">
    <property type="entry name" value="Post-SET_dom"/>
</dbReference>
<feature type="region of interest" description="Disordered" evidence="7">
    <location>
        <begin position="159"/>
        <end position="180"/>
    </location>
</feature>
<dbReference type="Gene3D" id="3.30.40.100">
    <property type="match status" value="2"/>
</dbReference>
<accession>K8F3I8</accession>
<keyword evidence="12" id="KW-1185">Reference proteome</keyword>
<keyword evidence="4" id="KW-0479">Metal-binding</keyword>
<proteinExistence type="predicted"/>
<dbReference type="PROSITE" id="PS51050">
    <property type="entry name" value="ZF_CW"/>
    <property type="match status" value="2"/>
</dbReference>
<dbReference type="GO" id="GO:0032259">
    <property type="term" value="P:methylation"/>
    <property type="evidence" value="ECO:0007669"/>
    <property type="project" value="UniProtKB-KW"/>
</dbReference>
<dbReference type="EMBL" id="FO082266">
    <property type="protein sequence ID" value="CCO19355.1"/>
    <property type="molecule type" value="Genomic_DNA"/>
</dbReference>
<dbReference type="STRING" id="41875.K8F3I8"/>
<dbReference type="SMART" id="SM00317">
    <property type="entry name" value="SET"/>
    <property type="match status" value="1"/>
</dbReference>
<feature type="region of interest" description="Disordered" evidence="7">
    <location>
        <begin position="1"/>
        <end position="75"/>
    </location>
</feature>
<feature type="region of interest" description="Disordered" evidence="7">
    <location>
        <begin position="676"/>
        <end position="700"/>
    </location>
</feature>
<evidence type="ECO:0000256" key="2">
    <source>
        <dbReference type="ARBA" id="ARBA00022679"/>
    </source>
</evidence>
<feature type="region of interest" description="Disordered" evidence="7">
    <location>
        <begin position="2006"/>
        <end position="2040"/>
    </location>
</feature>
<feature type="region of interest" description="Disordered" evidence="7">
    <location>
        <begin position="570"/>
        <end position="593"/>
    </location>
</feature>
<feature type="compositionally biased region" description="Low complexity" evidence="7">
    <location>
        <begin position="168"/>
        <end position="179"/>
    </location>
</feature>
<dbReference type="Gene3D" id="2.170.270.10">
    <property type="entry name" value="SET domain"/>
    <property type="match status" value="1"/>
</dbReference>
<dbReference type="Pfam" id="PF19633">
    <property type="entry name" value="SDG2_C"/>
    <property type="match status" value="2"/>
</dbReference>
<dbReference type="GO" id="GO:0008168">
    <property type="term" value="F:methyltransferase activity"/>
    <property type="evidence" value="ECO:0007669"/>
    <property type="project" value="UniProtKB-KW"/>
</dbReference>
<dbReference type="PROSITE" id="PS50280">
    <property type="entry name" value="SET"/>
    <property type="match status" value="1"/>
</dbReference>
<dbReference type="PROSITE" id="PS50868">
    <property type="entry name" value="POST_SET"/>
    <property type="match status" value="1"/>
</dbReference>
<dbReference type="OrthoDB" id="546371at2759"/>
<dbReference type="PANTHER" id="PTHR46655">
    <property type="entry name" value="HISTONE-LYSINE N-METHYLTRANSFERASE ATXR3"/>
    <property type="match status" value="1"/>
</dbReference>
<dbReference type="KEGG" id="bpg:Bathy13g02050"/>
<dbReference type="InterPro" id="IPR046341">
    <property type="entry name" value="SET_dom_sf"/>
</dbReference>
<evidence type="ECO:0008006" key="13">
    <source>
        <dbReference type="Google" id="ProtNLM"/>
    </source>
</evidence>
<dbReference type="SUPFAM" id="SSF63763">
    <property type="entry name" value="SAND domain-like"/>
    <property type="match status" value="1"/>
</dbReference>
<feature type="compositionally biased region" description="Polar residues" evidence="7">
    <location>
        <begin position="575"/>
        <end position="592"/>
    </location>
</feature>
<feature type="domain" description="Post-SET" evidence="9">
    <location>
        <begin position="1383"/>
        <end position="1399"/>
    </location>
</feature>
<evidence type="ECO:0000256" key="3">
    <source>
        <dbReference type="ARBA" id="ARBA00022691"/>
    </source>
</evidence>
<evidence type="ECO:0000259" key="10">
    <source>
        <dbReference type="PROSITE" id="PS51050"/>
    </source>
</evidence>
<keyword evidence="6" id="KW-0862">Zinc</keyword>
<dbReference type="InterPro" id="IPR001214">
    <property type="entry name" value="SET_dom"/>
</dbReference>
<gene>
    <name evidence="11" type="ordered locus">Bathy13g02050</name>
</gene>
<feature type="compositionally biased region" description="Basic and acidic residues" evidence="7">
    <location>
        <begin position="35"/>
        <end position="55"/>
    </location>
</feature>
<dbReference type="GeneID" id="19012157"/>
<feature type="compositionally biased region" description="Polar residues" evidence="7">
    <location>
        <begin position="478"/>
        <end position="501"/>
    </location>
</feature>
<keyword evidence="5" id="KW-0863">Zinc-finger</keyword>
<organism evidence="11 12">
    <name type="scientific">Bathycoccus prasinos</name>
    <dbReference type="NCBI Taxonomy" id="41875"/>
    <lineage>
        <taxon>Eukaryota</taxon>
        <taxon>Viridiplantae</taxon>
        <taxon>Chlorophyta</taxon>
        <taxon>Mamiellophyceae</taxon>
        <taxon>Mamiellales</taxon>
        <taxon>Bathycoccaceae</taxon>
        <taxon>Bathycoccus</taxon>
    </lineage>
</organism>